<protein>
    <submittedName>
        <fullName evidence="1">Uncharacterized protein</fullName>
    </submittedName>
</protein>
<name>A0A7W9M0P0_9PSEU</name>
<evidence type="ECO:0000313" key="1">
    <source>
        <dbReference type="EMBL" id="MBB5803051.1"/>
    </source>
</evidence>
<evidence type="ECO:0000313" key="2">
    <source>
        <dbReference type="Proteomes" id="UP000552097"/>
    </source>
</evidence>
<keyword evidence="2" id="KW-1185">Reference proteome</keyword>
<dbReference type="EMBL" id="JACHMO010000001">
    <property type="protein sequence ID" value="MBB5803051.1"/>
    <property type="molecule type" value="Genomic_DNA"/>
</dbReference>
<gene>
    <name evidence="1" type="ORF">F4560_002819</name>
</gene>
<dbReference type="Proteomes" id="UP000552097">
    <property type="component" value="Unassembled WGS sequence"/>
</dbReference>
<organism evidence="1 2">
    <name type="scientific">Saccharothrix ecbatanensis</name>
    <dbReference type="NCBI Taxonomy" id="1105145"/>
    <lineage>
        <taxon>Bacteria</taxon>
        <taxon>Bacillati</taxon>
        <taxon>Actinomycetota</taxon>
        <taxon>Actinomycetes</taxon>
        <taxon>Pseudonocardiales</taxon>
        <taxon>Pseudonocardiaceae</taxon>
        <taxon>Saccharothrix</taxon>
    </lineage>
</organism>
<accession>A0A7W9M0P0</accession>
<proteinExistence type="predicted"/>
<reference evidence="1 2" key="1">
    <citation type="submission" date="2020-08" db="EMBL/GenBank/DDBJ databases">
        <title>Sequencing the genomes of 1000 actinobacteria strains.</title>
        <authorList>
            <person name="Klenk H.-P."/>
        </authorList>
    </citation>
    <scope>NUCLEOTIDE SEQUENCE [LARGE SCALE GENOMIC DNA]</scope>
    <source>
        <strain evidence="1 2">DSM 45486</strain>
    </source>
</reference>
<sequence>MSSPTQEQARQEALEIAMWAEVRQAPPREVLAKLGLLGPDGRVLADSDQETGVGNAYGGDNSGLPSLGPLESFGSWQSVAATILRKTQDSAGFDQSSTLFDLIRWIIFELQFRTMPFLANITGDSRSVSISSLSLAPAISAVTDLIGGLVTPDALTGVINSFKKIGQLAVENKGQQQKNSNVQQGVLTVVNGDLRLGRLRTTVQMEYKTGKGYQQLNQQITVSRLFGSLDYGMCVRNAETLLKWDGQDVDGWVKGASSSPYPPNTSPAWDS</sequence>
<dbReference type="AlphaFoldDB" id="A0A7W9M0P0"/>
<comment type="caution">
    <text evidence="1">The sequence shown here is derived from an EMBL/GenBank/DDBJ whole genome shotgun (WGS) entry which is preliminary data.</text>
</comment>
<dbReference type="RefSeq" id="WP_184920164.1">
    <property type="nucleotide sequence ID" value="NZ_JACHMO010000001.1"/>
</dbReference>